<dbReference type="EMBL" id="WIXE01021120">
    <property type="protein sequence ID" value="KAK5968664.1"/>
    <property type="molecule type" value="Genomic_DNA"/>
</dbReference>
<accession>A0AAN8F3Q1</accession>
<feature type="transmembrane region" description="Helical" evidence="6">
    <location>
        <begin position="60"/>
        <end position="81"/>
    </location>
</feature>
<feature type="transmembrane region" description="Helical" evidence="6">
    <location>
        <begin position="144"/>
        <end position="162"/>
    </location>
</feature>
<dbReference type="InterPro" id="IPR050920">
    <property type="entry name" value="Nematode_rcpt-like_delta"/>
</dbReference>
<gene>
    <name evidence="7" type="ORF">GCK32_020986</name>
</gene>
<comment type="caution">
    <text evidence="7">The sequence shown here is derived from an EMBL/GenBank/DDBJ whole genome shotgun (WGS) entry which is preliminary data.</text>
</comment>
<dbReference type="Proteomes" id="UP001331761">
    <property type="component" value="Unassembled WGS sequence"/>
</dbReference>
<keyword evidence="3 6" id="KW-0812">Transmembrane</keyword>
<sequence>MIRKSRYFLQYAASNLRMVLFSFADDPPELIVPLLHAKFPQYNLTGRTVTGNLSIFEWKALFTILHMTLPITPVYICILILRKAIVKHLVTAVMSSKTRNLHQQLLTALTWQALLPLFYLVAVLSYACGQFGIYNHPLLEHSTFIVGGFIPVLSPLSSLYFVRHYRDRIRWVFLRRSSLLQETNSRDFSTLRESHSFRRPTQ</sequence>
<dbReference type="InterPro" id="IPR019421">
    <property type="entry name" value="7TM_GPCR_serpentine_rcpt_Srd"/>
</dbReference>
<comment type="subcellular location">
    <subcellularLocation>
        <location evidence="1">Membrane</location>
        <topology evidence="1">Multi-pass membrane protein</topology>
    </subcellularLocation>
</comment>
<feature type="transmembrane region" description="Helical" evidence="6">
    <location>
        <begin position="105"/>
        <end position="124"/>
    </location>
</feature>
<dbReference type="AlphaFoldDB" id="A0AAN8F3Q1"/>
<evidence type="ECO:0000256" key="5">
    <source>
        <dbReference type="ARBA" id="ARBA00023136"/>
    </source>
</evidence>
<evidence type="ECO:0000313" key="8">
    <source>
        <dbReference type="Proteomes" id="UP001331761"/>
    </source>
</evidence>
<dbReference type="Pfam" id="PF10317">
    <property type="entry name" value="7TM_GPCR_Srd"/>
    <property type="match status" value="1"/>
</dbReference>
<keyword evidence="5 6" id="KW-0472">Membrane</keyword>
<evidence type="ECO:0000256" key="1">
    <source>
        <dbReference type="ARBA" id="ARBA00004141"/>
    </source>
</evidence>
<name>A0AAN8F3Q1_TRICO</name>
<evidence type="ECO:0000256" key="6">
    <source>
        <dbReference type="SAM" id="Phobius"/>
    </source>
</evidence>
<dbReference type="SUPFAM" id="SSF81321">
    <property type="entry name" value="Family A G protein-coupled receptor-like"/>
    <property type="match status" value="1"/>
</dbReference>
<keyword evidence="8" id="KW-1185">Reference proteome</keyword>
<dbReference type="PANTHER" id="PTHR22945:SF90">
    <property type="entry name" value="G_PROTEIN_RECEP_F1_2 DOMAIN-CONTAINING PROTEIN"/>
    <property type="match status" value="1"/>
</dbReference>
<dbReference type="GO" id="GO:0016020">
    <property type="term" value="C:membrane"/>
    <property type="evidence" value="ECO:0007669"/>
    <property type="project" value="UniProtKB-SubCell"/>
</dbReference>
<reference evidence="7 8" key="1">
    <citation type="submission" date="2019-10" db="EMBL/GenBank/DDBJ databases">
        <title>Assembly and Annotation for the nematode Trichostrongylus colubriformis.</title>
        <authorList>
            <person name="Martin J."/>
        </authorList>
    </citation>
    <scope>NUCLEOTIDE SEQUENCE [LARGE SCALE GENOMIC DNA]</scope>
    <source>
        <strain evidence="7">G859</strain>
        <tissue evidence="7">Whole worm</tissue>
    </source>
</reference>
<dbReference type="PANTHER" id="PTHR22945">
    <property type="entry name" value="SERPENTINE RECEPTOR, CLASS D DELTA"/>
    <property type="match status" value="1"/>
</dbReference>
<evidence type="ECO:0000256" key="3">
    <source>
        <dbReference type="ARBA" id="ARBA00022692"/>
    </source>
</evidence>
<evidence type="ECO:0000313" key="7">
    <source>
        <dbReference type="EMBL" id="KAK5968664.1"/>
    </source>
</evidence>
<comment type="similarity">
    <text evidence="2">Belongs to the nematode receptor-like protein srd family.</text>
</comment>
<evidence type="ECO:0000256" key="4">
    <source>
        <dbReference type="ARBA" id="ARBA00022989"/>
    </source>
</evidence>
<proteinExistence type="inferred from homology"/>
<protein>
    <submittedName>
        <fullName evidence="7">7TM chemoreceptor</fullName>
    </submittedName>
</protein>
<organism evidence="7 8">
    <name type="scientific">Trichostrongylus colubriformis</name>
    <name type="common">Black scour worm</name>
    <dbReference type="NCBI Taxonomy" id="6319"/>
    <lineage>
        <taxon>Eukaryota</taxon>
        <taxon>Metazoa</taxon>
        <taxon>Ecdysozoa</taxon>
        <taxon>Nematoda</taxon>
        <taxon>Chromadorea</taxon>
        <taxon>Rhabditida</taxon>
        <taxon>Rhabditina</taxon>
        <taxon>Rhabditomorpha</taxon>
        <taxon>Strongyloidea</taxon>
        <taxon>Trichostrongylidae</taxon>
        <taxon>Trichostrongylus</taxon>
    </lineage>
</organism>
<keyword evidence="4 6" id="KW-1133">Transmembrane helix</keyword>
<evidence type="ECO:0000256" key="2">
    <source>
        <dbReference type="ARBA" id="ARBA00009166"/>
    </source>
</evidence>